<evidence type="ECO:0000256" key="7">
    <source>
        <dbReference type="ARBA" id="ARBA00022598"/>
    </source>
</evidence>
<gene>
    <name evidence="18" type="primary">glnA1</name>
    <name evidence="18" type="ordered locus">THA_1251</name>
</gene>
<evidence type="ECO:0000256" key="5">
    <source>
        <dbReference type="ARBA" id="ARBA00021364"/>
    </source>
</evidence>
<keyword evidence="8" id="KW-0479">Metal-binding</keyword>
<dbReference type="SUPFAM" id="SSF55931">
    <property type="entry name" value="Glutamine synthetase/guanido kinase"/>
    <property type="match status" value="1"/>
</dbReference>
<dbReference type="InterPro" id="IPR027303">
    <property type="entry name" value="Gln_synth_gly_rich_site"/>
</dbReference>
<dbReference type="SUPFAM" id="SSF54368">
    <property type="entry name" value="Glutamine synthetase, N-terminal domain"/>
    <property type="match status" value="1"/>
</dbReference>
<evidence type="ECO:0000256" key="13">
    <source>
        <dbReference type="PROSITE-ProRule" id="PRU01330"/>
    </source>
</evidence>
<evidence type="ECO:0000256" key="9">
    <source>
        <dbReference type="ARBA" id="ARBA00022741"/>
    </source>
</evidence>
<evidence type="ECO:0000256" key="3">
    <source>
        <dbReference type="ARBA" id="ARBA00009897"/>
    </source>
</evidence>
<dbReference type="InterPro" id="IPR036651">
    <property type="entry name" value="Gln_synt_N_sf"/>
</dbReference>
<dbReference type="PROSITE" id="PS00180">
    <property type="entry name" value="GLNA_1"/>
    <property type="match status" value="1"/>
</dbReference>
<comment type="cofactor">
    <cofactor evidence="1">
        <name>Mg(2+)</name>
        <dbReference type="ChEBI" id="CHEBI:18420"/>
    </cofactor>
</comment>
<proteinExistence type="inferred from homology"/>
<keyword evidence="10 15" id="KW-0067">ATP-binding</keyword>
<keyword evidence="7 15" id="KW-0436">Ligase</keyword>
<evidence type="ECO:0000256" key="4">
    <source>
        <dbReference type="ARBA" id="ARBA00012937"/>
    </source>
</evidence>
<evidence type="ECO:0000256" key="1">
    <source>
        <dbReference type="ARBA" id="ARBA00001946"/>
    </source>
</evidence>
<dbReference type="Gene3D" id="3.10.20.70">
    <property type="entry name" value="Glutamine synthetase, N-terminal domain"/>
    <property type="match status" value="1"/>
</dbReference>
<dbReference type="PANTHER" id="PTHR43407">
    <property type="entry name" value="GLUTAMINE SYNTHETASE"/>
    <property type="match status" value="1"/>
</dbReference>
<dbReference type="Gene3D" id="3.30.590.10">
    <property type="entry name" value="Glutamine synthetase/guanido kinase, catalytic domain"/>
    <property type="match status" value="1"/>
</dbReference>
<dbReference type="AlphaFoldDB" id="B7IHY2"/>
<feature type="domain" description="GS beta-grasp" evidence="16">
    <location>
        <begin position="13"/>
        <end position="98"/>
    </location>
</feature>
<reference evidence="18 19" key="1">
    <citation type="journal article" date="2009" name="J. Bacteriol.">
        <title>The genome of Thermosipho africanus TCF52B: lateral genetic connections to the Firmicutes and Archaea.</title>
        <authorList>
            <person name="Nesboe C.L."/>
            <person name="Bapteste E."/>
            <person name="Curtis B."/>
            <person name="Dahle H."/>
            <person name="Lopez P."/>
            <person name="Macleod D."/>
            <person name="Dlutek M."/>
            <person name="Bowman S."/>
            <person name="Zhaxybayeva O."/>
            <person name="Birkeland N.-K."/>
            <person name="Doolittle W.F."/>
        </authorList>
    </citation>
    <scope>NUCLEOTIDE SEQUENCE [LARGE SCALE GENOMIC DNA]</scope>
    <source>
        <strain evidence="18 19">TCF52B</strain>
    </source>
</reference>
<keyword evidence="6" id="KW-0963">Cytoplasm</keyword>
<evidence type="ECO:0000256" key="12">
    <source>
        <dbReference type="ARBA" id="ARBA00049436"/>
    </source>
</evidence>
<evidence type="ECO:0000259" key="16">
    <source>
        <dbReference type="PROSITE" id="PS51986"/>
    </source>
</evidence>
<dbReference type="PANTHER" id="PTHR43407:SF1">
    <property type="entry name" value="LENGSIN"/>
    <property type="match status" value="1"/>
</dbReference>
<comment type="similarity">
    <text evidence="3 13 14">Belongs to the glutamine synthetase family.</text>
</comment>
<evidence type="ECO:0000256" key="8">
    <source>
        <dbReference type="ARBA" id="ARBA00022723"/>
    </source>
</evidence>
<name>B7IHY2_THEAB</name>
<dbReference type="eggNOG" id="COG0174">
    <property type="taxonomic scope" value="Bacteria"/>
</dbReference>
<dbReference type="SMART" id="SM01230">
    <property type="entry name" value="Gln-synt_C"/>
    <property type="match status" value="1"/>
</dbReference>
<dbReference type="GO" id="GO:0005737">
    <property type="term" value="C:cytoplasm"/>
    <property type="evidence" value="ECO:0007669"/>
    <property type="project" value="UniProtKB-SubCell"/>
</dbReference>
<dbReference type="RefSeq" id="WP_012580089.1">
    <property type="nucleotide sequence ID" value="NC_011653.1"/>
</dbReference>
<dbReference type="GO" id="GO:0016020">
    <property type="term" value="C:membrane"/>
    <property type="evidence" value="ECO:0007669"/>
    <property type="project" value="TreeGrafter"/>
</dbReference>
<dbReference type="KEGG" id="taf:THA_1251"/>
<dbReference type="GO" id="GO:0004356">
    <property type="term" value="F:glutamine synthetase activity"/>
    <property type="evidence" value="ECO:0007669"/>
    <property type="project" value="UniProtKB-EC"/>
</dbReference>
<evidence type="ECO:0000256" key="10">
    <source>
        <dbReference type="ARBA" id="ARBA00022840"/>
    </source>
</evidence>
<dbReference type="FunFam" id="3.30.590.10:FF:000003">
    <property type="entry name" value="Glutamine synthetase 2"/>
    <property type="match status" value="1"/>
</dbReference>
<sequence>MGIDEIFKIIEDEKIRFVRLQFSDINGALKNVEIPSADLKRAFEKGIMFDGSSIEGFVRINESDMYLKPDPDTFAILPWTLEGQRSARIICDVYKQDGTPFEGDPRFRLRKVMQEAKDMGFVPHAGPEVEFFLLPRKNNKPSFEFLDEGGYFDLLPVDIAEHLRSEVAVMLEEMGIDVEATHHEVAPSQHEVDFRYSNALSAADAVQTVKLVIKTLAIKNNLYATFMPKPFFGVNGSGMHVHVSLLSTDLQKNMFFDEKSGDISEHMRYFIGGVLKYSKAITAVTNPTVNSYKRLVPGYEAPVNIAWSLANRSALVRVPSARGMATRIEYRSPDPSCNPYLALAVIIKAGLQGIKDKIEPPLPVEKDIYHMKEEEKDNFGIDHLPSNLKEALDEMEKCELIKETLGEHIFNKFLEMKRLEWKDFSIAVTEWERQRYEIV</sequence>
<dbReference type="Pfam" id="PF00120">
    <property type="entry name" value="Gln-synt_C"/>
    <property type="match status" value="1"/>
</dbReference>
<dbReference type="InterPro" id="IPR008146">
    <property type="entry name" value="Gln_synth_cat_dom"/>
</dbReference>
<accession>B7IHY2</accession>
<dbReference type="PROSITE" id="PS51987">
    <property type="entry name" value="GS_CATALYTIC"/>
    <property type="match status" value="1"/>
</dbReference>
<dbReference type="GO" id="GO:0006542">
    <property type="term" value="P:glutamine biosynthetic process"/>
    <property type="evidence" value="ECO:0007669"/>
    <property type="project" value="InterPro"/>
</dbReference>
<dbReference type="GO" id="GO:0005524">
    <property type="term" value="F:ATP binding"/>
    <property type="evidence" value="ECO:0007669"/>
    <property type="project" value="UniProtKB-KW"/>
</dbReference>
<comment type="catalytic activity">
    <reaction evidence="12 15">
        <text>L-glutamate + NH4(+) + ATP = L-glutamine + ADP + phosphate + H(+)</text>
        <dbReference type="Rhea" id="RHEA:16169"/>
        <dbReference type="ChEBI" id="CHEBI:15378"/>
        <dbReference type="ChEBI" id="CHEBI:28938"/>
        <dbReference type="ChEBI" id="CHEBI:29985"/>
        <dbReference type="ChEBI" id="CHEBI:30616"/>
        <dbReference type="ChEBI" id="CHEBI:43474"/>
        <dbReference type="ChEBI" id="CHEBI:58359"/>
        <dbReference type="ChEBI" id="CHEBI:456216"/>
        <dbReference type="EC" id="6.3.1.2"/>
    </reaction>
</comment>
<protein>
    <recommendedName>
        <fullName evidence="5 15">Glutamine synthetase</fullName>
        <ecNumber evidence="4 15">6.3.1.2</ecNumber>
    </recommendedName>
</protein>
<evidence type="ECO:0000256" key="2">
    <source>
        <dbReference type="ARBA" id="ARBA00004496"/>
    </source>
</evidence>
<dbReference type="PROSITE" id="PS00181">
    <property type="entry name" value="GLNA_ATP"/>
    <property type="match status" value="1"/>
</dbReference>
<dbReference type="EMBL" id="CP001185">
    <property type="protein sequence ID" value="ACJ75696.1"/>
    <property type="molecule type" value="Genomic_DNA"/>
</dbReference>
<dbReference type="Pfam" id="PF03951">
    <property type="entry name" value="Gln-synt_N"/>
    <property type="match status" value="1"/>
</dbReference>
<comment type="subcellular location">
    <subcellularLocation>
        <location evidence="2">Cytoplasm</location>
    </subcellularLocation>
</comment>
<dbReference type="InterPro" id="IPR027302">
    <property type="entry name" value="Gln_synth_N_conserv_site"/>
</dbReference>
<dbReference type="HOGENOM" id="CLU_017290_1_3_0"/>
<evidence type="ECO:0000313" key="18">
    <source>
        <dbReference type="EMBL" id="ACJ75696.1"/>
    </source>
</evidence>
<dbReference type="Proteomes" id="UP000002453">
    <property type="component" value="Chromosome"/>
</dbReference>
<feature type="domain" description="GS catalytic" evidence="17">
    <location>
        <begin position="105"/>
        <end position="439"/>
    </location>
</feature>
<dbReference type="PROSITE" id="PS51986">
    <property type="entry name" value="GS_BETA_GRASP"/>
    <property type="match status" value="1"/>
</dbReference>
<dbReference type="InterPro" id="IPR014746">
    <property type="entry name" value="Gln_synth/guanido_kin_cat_dom"/>
</dbReference>
<dbReference type="GO" id="GO:0046872">
    <property type="term" value="F:metal ion binding"/>
    <property type="evidence" value="ECO:0007669"/>
    <property type="project" value="UniProtKB-KW"/>
</dbReference>
<dbReference type="EC" id="6.3.1.2" evidence="4 15"/>
<evidence type="ECO:0000259" key="17">
    <source>
        <dbReference type="PROSITE" id="PS51987"/>
    </source>
</evidence>
<dbReference type="FunFam" id="3.10.20.70:FF:000005">
    <property type="entry name" value="Glutamine synthetase"/>
    <property type="match status" value="1"/>
</dbReference>
<dbReference type="STRING" id="484019.THA_1251"/>
<evidence type="ECO:0000256" key="11">
    <source>
        <dbReference type="ARBA" id="ARBA00022842"/>
    </source>
</evidence>
<dbReference type="InterPro" id="IPR008147">
    <property type="entry name" value="Gln_synt_N"/>
</dbReference>
<evidence type="ECO:0000313" key="19">
    <source>
        <dbReference type="Proteomes" id="UP000002453"/>
    </source>
</evidence>
<dbReference type="OrthoDB" id="9807095at2"/>
<evidence type="ECO:0000256" key="6">
    <source>
        <dbReference type="ARBA" id="ARBA00022490"/>
    </source>
</evidence>
<evidence type="ECO:0000256" key="15">
    <source>
        <dbReference type="RuleBase" id="RU004356"/>
    </source>
</evidence>
<keyword evidence="11" id="KW-0460">Magnesium</keyword>
<keyword evidence="19" id="KW-1185">Reference proteome</keyword>
<keyword evidence="9 15" id="KW-0547">Nucleotide-binding</keyword>
<organism evidence="18 19">
    <name type="scientific">Thermosipho africanus (strain TCF52B)</name>
    <dbReference type="NCBI Taxonomy" id="484019"/>
    <lineage>
        <taxon>Bacteria</taxon>
        <taxon>Thermotogati</taxon>
        <taxon>Thermotogota</taxon>
        <taxon>Thermotogae</taxon>
        <taxon>Thermotogales</taxon>
        <taxon>Fervidobacteriaceae</taxon>
        <taxon>Thermosipho</taxon>
    </lineage>
</organism>
<evidence type="ECO:0000256" key="14">
    <source>
        <dbReference type="RuleBase" id="RU000384"/>
    </source>
</evidence>